<feature type="domain" description="EF-hand" evidence="2">
    <location>
        <begin position="158"/>
        <end position="193"/>
    </location>
</feature>
<evidence type="ECO:0000259" key="2">
    <source>
        <dbReference type="PROSITE" id="PS50222"/>
    </source>
</evidence>
<dbReference type="Proteomes" id="UP000594454">
    <property type="component" value="Chromosome 4"/>
</dbReference>
<dbReference type="InterPro" id="IPR011992">
    <property type="entry name" value="EF-hand-dom_pair"/>
</dbReference>
<dbReference type="InterPro" id="IPR018247">
    <property type="entry name" value="EF_Hand_1_Ca_BS"/>
</dbReference>
<evidence type="ECO:0000313" key="4">
    <source>
        <dbReference type="Proteomes" id="UP000594454"/>
    </source>
</evidence>
<dbReference type="EMBL" id="LR899012">
    <property type="protein sequence ID" value="CAD7087188.1"/>
    <property type="molecule type" value="Genomic_DNA"/>
</dbReference>
<dbReference type="SUPFAM" id="SSF47473">
    <property type="entry name" value="EF-hand"/>
    <property type="match status" value="1"/>
</dbReference>
<dbReference type="GO" id="GO:0005509">
    <property type="term" value="F:calcium ion binding"/>
    <property type="evidence" value="ECO:0007669"/>
    <property type="project" value="InterPro"/>
</dbReference>
<protein>
    <recommendedName>
        <fullName evidence="2">EF-hand domain-containing protein</fullName>
    </recommendedName>
</protein>
<evidence type="ECO:0000256" key="1">
    <source>
        <dbReference type="ARBA" id="ARBA00022837"/>
    </source>
</evidence>
<dbReference type="PROSITE" id="PS50222">
    <property type="entry name" value="EF_HAND_2"/>
    <property type="match status" value="1"/>
</dbReference>
<dbReference type="OrthoDB" id="191686at2759"/>
<sequence length="220" mass="26133">MKLDLTISETEDKLFRILYSDVRRRILREVNAANMSPSLIECLLILYFKFLVANGHRFKYMTGKQLANLYHIYFNMPDFDFIEEIISYINPTVRNGLSAEGFIKLVEIWAFSNLEQKMKFCFAIYTYRDPRGVITRNRLKKLCRNMIYMESLEDSYDLLNEYVDIVLRKMDVDRDGIISYRDYESIVTRNPRLLEFAGRVMPDITRLYETIGDMKQTSIT</sequence>
<accession>A0A7R8UWG9</accession>
<dbReference type="AlphaFoldDB" id="A0A7R8UWG9"/>
<proteinExistence type="predicted"/>
<dbReference type="InterPro" id="IPR002048">
    <property type="entry name" value="EF_hand_dom"/>
</dbReference>
<reference evidence="3 4" key="1">
    <citation type="submission" date="2020-11" db="EMBL/GenBank/DDBJ databases">
        <authorList>
            <person name="Wallbank WR R."/>
            <person name="Pardo Diaz C."/>
            <person name="Kozak K."/>
            <person name="Martin S."/>
            <person name="Jiggins C."/>
            <person name="Moest M."/>
            <person name="Warren A I."/>
            <person name="Generalovic N T."/>
            <person name="Byers J.R.P. K."/>
            <person name="Montejo-Kovacevich G."/>
            <person name="Yen C E."/>
        </authorList>
    </citation>
    <scope>NUCLEOTIDE SEQUENCE [LARGE SCALE GENOMIC DNA]</scope>
</reference>
<name>A0A7R8UWG9_HERIL</name>
<keyword evidence="4" id="KW-1185">Reference proteome</keyword>
<keyword evidence="1" id="KW-0106">Calcium</keyword>
<organism evidence="3 4">
    <name type="scientific">Hermetia illucens</name>
    <name type="common">Black soldier fly</name>
    <dbReference type="NCBI Taxonomy" id="343691"/>
    <lineage>
        <taxon>Eukaryota</taxon>
        <taxon>Metazoa</taxon>
        <taxon>Ecdysozoa</taxon>
        <taxon>Arthropoda</taxon>
        <taxon>Hexapoda</taxon>
        <taxon>Insecta</taxon>
        <taxon>Pterygota</taxon>
        <taxon>Neoptera</taxon>
        <taxon>Endopterygota</taxon>
        <taxon>Diptera</taxon>
        <taxon>Brachycera</taxon>
        <taxon>Stratiomyomorpha</taxon>
        <taxon>Stratiomyidae</taxon>
        <taxon>Hermetiinae</taxon>
        <taxon>Hermetia</taxon>
    </lineage>
</organism>
<gene>
    <name evidence="3" type="ORF">HERILL_LOCUS9908</name>
</gene>
<dbReference type="InParanoid" id="A0A7R8UWG9"/>
<dbReference type="Gene3D" id="1.10.238.10">
    <property type="entry name" value="EF-hand"/>
    <property type="match status" value="1"/>
</dbReference>
<dbReference type="PROSITE" id="PS00018">
    <property type="entry name" value="EF_HAND_1"/>
    <property type="match status" value="1"/>
</dbReference>
<evidence type="ECO:0000313" key="3">
    <source>
        <dbReference type="EMBL" id="CAD7087188.1"/>
    </source>
</evidence>